<dbReference type="PATRIC" id="fig|1125717.3.peg.1175"/>
<organism evidence="2 3">
    <name type="scientific">Schaalia georgiae F0490</name>
    <dbReference type="NCBI Taxonomy" id="1125717"/>
    <lineage>
        <taxon>Bacteria</taxon>
        <taxon>Bacillati</taxon>
        <taxon>Actinomycetota</taxon>
        <taxon>Actinomycetes</taxon>
        <taxon>Actinomycetales</taxon>
        <taxon>Actinomycetaceae</taxon>
        <taxon>Schaalia</taxon>
    </lineage>
</organism>
<evidence type="ECO:0000313" key="2">
    <source>
        <dbReference type="EMBL" id="EJF44584.1"/>
    </source>
</evidence>
<name>J0NC76_9ACTO</name>
<keyword evidence="3" id="KW-1185">Reference proteome</keyword>
<accession>J0NC76</accession>
<dbReference type="Proteomes" id="UP000004578">
    <property type="component" value="Unassembled WGS sequence"/>
</dbReference>
<proteinExistence type="predicted"/>
<evidence type="ECO:0000256" key="1">
    <source>
        <dbReference type="SAM" id="MobiDB-lite"/>
    </source>
</evidence>
<dbReference type="AlphaFoldDB" id="J0NC76"/>
<gene>
    <name evidence="2" type="ORF">HMPREF1317_1229</name>
</gene>
<comment type="caution">
    <text evidence="2">The sequence shown here is derived from an EMBL/GenBank/DDBJ whole genome shotgun (WGS) entry which is preliminary data.</text>
</comment>
<reference evidence="2 3" key="1">
    <citation type="submission" date="2012-05" db="EMBL/GenBank/DDBJ databases">
        <authorList>
            <person name="Harkins D.M."/>
            <person name="Madupu R."/>
            <person name="Durkin A.S."/>
            <person name="Torralba M."/>
            <person name="Methe B."/>
            <person name="Sutton G.G."/>
            <person name="Nelson K.E."/>
        </authorList>
    </citation>
    <scope>NUCLEOTIDE SEQUENCE [LARGE SCALE GENOMIC DNA]</scope>
    <source>
        <strain evidence="2 3">F0490</strain>
    </source>
</reference>
<protein>
    <submittedName>
        <fullName evidence="2">Uncharacterized protein</fullName>
    </submittedName>
</protein>
<feature type="region of interest" description="Disordered" evidence="1">
    <location>
        <begin position="34"/>
        <end position="56"/>
    </location>
</feature>
<dbReference type="EMBL" id="AKFS01000179">
    <property type="protein sequence ID" value="EJF44584.1"/>
    <property type="molecule type" value="Genomic_DNA"/>
</dbReference>
<sequence>MLLGISMGPVDTRNVHSGVNQCLDLLRRVGRGTNSADNLSSAHMDDNTVDWNVRSR</sequence>
<evidence type="ECO:0000313" key="3">
    <source>
        <dbReference type="Proteomes" id="UP000004578"/>
    </source>
</evidence>